<dbReference type="CDD" id="cd17092">
    <property type="entry name" value="FERM1_F1_Myosin-VII"/>
    <property type="match status" value="1"/>
</dbReference>
<dbReference type="FunFam" id="1.10.10.820:FF:000001">
    <property type="entry name" value="Myosin heavy chain"/>
    <property type="match status" value="1"/>
</dbReference>
<feature type="domain" description="MyTH4" evidence="13">
    <location>
        <begin position="1013"/>
        <end position="1233"/>
    </location>
</feature>
<keyword evidence="4" id="KW-0677">Repeat</keyword>
<dbReference type="Gene3D" id="1.10.10.820">
    <property type="match status" value="1"/>
</dbReference>
<dbReference type="GO" id="GO:0005737">
    <property type="term" value="C:cytoplasm"/>
    <property type="evidence" value="ECO:0007669"/>
    <property type="project" value="UniProtKB-SubCell"/>
</dbReference>
<dbReference type="Gene3D" id="3.40.850.10">
    <property type="entry name" value="Kinesin motor domain"/>
    <property type="match status" value="1"/>
</dbReference>
<dbReference type="Pfam" id="PF00612">
    <property type="entry name" value="IQ"/>
    <property type="match status" value="1"/>
</dbReference>
<dbReference type="InterPro" id="IPR041794">
    <property type="entry name" value="MyoVII_FERM_C2"/>
</dbReference>
<dbReference type="InterPro" id="IPR011993">
    <property type="entry name" value="PH-like_dom_sf"/>
</dbReference>
<evidence type="ECO:0000313" key="16">
    <source>
        <dbReference type="Proteomes" id="UP000472276"/>
    </source>
</evidence>
<sequence length="2143" mass="245160">MLRKGEWVWVDSSIGVPIGARVKVTPSGQRLLVDDEGKERRLSPEQEASLKIMHPTSVEGVDDMIKLGDMTEAGLLRNLLLRHRQGIIYTYTGSVLVAVNPYKDFPIYTEEQVTLYHKRKLGELPPHIFAIAEACYFNMTRHQKNQCCIISGESGAGKTESTKLILQYLAAVSGELSEQRIEKQILESNPILEAFGNAKTIRNDNSSRFGKYLEIFFNKDGVIEGARVEQYLLEKSRVCHQALEERNYHIFYCLLAGISAEEKKRLSLGNAKEYKFLTKGNCIACGGRDDAKDYSRINSALKTLNFSGKDCHEIFKLLAALLHLGNVCFEANTQNNMESSDVSKSEHFNVAASLLEVEKPTLANNLTHRSFKTNREMVTKPLSCEQAADCRDAFVKAIYNKLFIWIVKKINSVIYKKLTSNSKSAYLSVGLLDIFGFENFNTNSFEQLCINFANEKLQQFFVAHIFKLEQKEYLKQGVVWDNINFSDNQKILDLLAGIQCNVLALVDEESHFPKGTDATMLEKLNQHHKGNKNYIASRSERDTKFGICHFAGLVQYDSNGFLEKNRDAVSSDIMKMLDMSANKLLRDIFESELSTNGIKAVKNKKFIMTPSNSLRGLADTRKQVPTLSGQFRQSLDSLMKALSACQPFFIRCFKPNNDKQSEVFDRELCMRQLRYSGMIDTIRIRKLGFPIRHTFDDFLKRYRVLLKTNICDPNTESALTCCKAICEALIEREGEWKIGNTKVFLKDAHDSILEKRREQELSRVAVVIQRVMLGQKDRKSFLRKRSAAVVLQRSWRAYMKTKVQRGFERLAALIRSRQLQAKYQKQREAAVVIQAQVRGYVARKDLKKKREAVTRLQAQRRGVLARREVESMRDTALLLDMEKENQDQVALELQERLEEVVRSQILYEEIKSVSEHDSDDYDLPVTPSVNVADEEISESETSHSSPEPVKKNSELLKTELIVTPPSNSISPTPSVDEHDEAEEENDDFEDDGDEYSFYRFSQRYFQGNASHTHLPYRLKKSLLHHDDEGDALACLTIWWIILRFMGDIPEPKASDAISVASSNTPQAPPSRQGRRLSNLVGLDQKILRKNKKKFDRNRRASSIPEEPENLIEEEDVMIGEGTTLQRPLSDLEKIHIIIGYALSKHGIWDEIYCQICKQLVKNSDRRSRMQGWILLSICLGIFPPTDLFRKYLENFLRRGPYDYRGYCTERLKRIVANGQRKELPCWIELQAARTRKPIETTVAIQDGRNIEIQLDSSSTSEEVCQDVANDIGLKDTYGFSLYISLYDKMWSLGNSGAHVLDAISQCEEEMRRQGRLEKDAPWSLSLRKELFTPWHECRLDEVSTDLIYRQIIKGIKAAEYVADKDDDYIQMATMHYYIKFGSEYSVENFTRVVDECITTQLIESKSKTRWTQFISSAHKEGPYVSGRQNSDEVKGELVDIARKKWAIHFSKFFEVTMMSGPPLPKSRFIVAVNWTGIFFMDERNRQLHEIPYIAVRKVQEKSDSAQTISLITITGEYVLKSAEAEKMAALIENNVEGLRQRSVFATAQQDSSKSDDPLFLVCKRGDLLQVDKEKSAPNESCFIAANKRTGSSGAVYKKILLFLPTLTEPTSEMLEQLDPKQDRRRASLIPNPVQGEETVAPVSLKEFALENFRSVGGGRQGYKGGNREKLWVISREPLKQPLLKVLVNNSELSNLACSAFTAILKYMGDYPIKHVRSPVELTDQIFGPATKHEELRDEIYCQIMRQMTANSNSLSMERGWQLMWLCSGLFPPSYDLLKYTQRFLESRPRYPLAALCLERLQEICSKKPRNLPPHFVEVDAIQQNSPKIFQKVHFPDDTTDIVEVTSTTTIADMCISIASQLILNSPEGYGLYLKTLTKTVSMEEDKYFFDSLKITSDVPKKKKKGKEVTQANLPSLVLFKRKLWFNVNPGKDVKADLTFHFPQERSRYLRGYHDCTKEDMITLGGLLFRVKVESDMSQFVMIPKMLKDLVPADQQKIMSPDEWKKNIISSYKQQSGITVDEAKIDFLKIISIWPTFGCTFFEVKQTCESSYPAILLIGINKQGVRLIDPETKEILIMHEFSRITEYFSKGNSFQMTIGTLFRGVTFVCETPNAHTIEDLLRSYVSMYEKARQAPLNHRKSIFS</sequence>
<accession>A0A668UYQ2</accession>
<dbReference type="RefSeq" id="XP_039458162.1">
    <property type="nucleotide sequence ID" value="XM_039602228.1"/>
</dbReference>
<dbReference type="GO" id="GO:0003774">
    <property type="term" value="F:cytoskeletal motor activity"/>
    <property type="evidence" value="ECO:0007669"/>
    <property type="project" value="UniProtKB-UniRule"/>
</dbReference>
<dbReference type="Pfam" id="PF00373">
    <property type="entry name" value="FERM_M"/>
    <property type="match status" value="1"/>
</dbReference>
<dbReference type="PROSITE" id="PS51456">
    <property type="entry name" value="MYOSIN_MOTOR"/>
    <property type="match status" value="1"/>
</dbReference>
<reference evidence="15" key="2">
    <citation type="submission" date="2025-09" db="UniProtKB">
        <authorList>
            <consortium name="Ensembl"/>
        </authorList>
    </citation>
    <scope>IDENTIFICATION</scope>
</reference>
<evidence type="ECO:0000256" key="3">
    <source>
        <dbReference type="ARBA" id="ARBA00022490"/>
    </source>
</evidence>
<feature type="domain" description="MyTH4" evidence="13">
    <location>
        <begin position="1673"/>
        <end position="1822"/>
    </location>
</feature>
<feature type="domain" description="Myosin motor" evidence="14">
    <location>
        <begin position="59"/>
        <end position="758"/>
    </location>
</feature>
<evidence type="ECO:0000259" key="14">
    <source>
        <dbReference type="PROSITE" id="PS51456"/>
    </source>
</evidence>
<dbReference type="Ensembl" id="ENSOABT00000044828.2">
    <property type="protein sequence ID" value="ENSOABP00000043672.2"/>
    <property type="gene ID" value="ENSOABG00000019537.2"/>
</dbReference>
<evidence type="ECO:0000256" key="9">
    <source>
        <dbReference type="ARBA" id="ARBA00023203"/>
    </source>
</evidence>
<comment type="similarity">
    <text evidence="2 10">Belongs to the TRAFAC class myosin-kinesin ATPase superfamily. Myosin family.</text>
</comment>
<dbReference type="SMART" id="SM00015">
    <property type="entry name" value="IQ"/>
    <property type="match status" value="4"/>
</dbReference>
<dbReference type="InterPro" id="IPR001609">
    <property type="entry name" value="Myosin_head_motor_dom-like"/>
</dbReference>
<dbReference type="PROSITE" id="PS51016">
    <property type="entry name" value="MYTH4"/>
    <property type="match status" value="2"/>
</dbReference>
<feature type="binding site" evidence="10">
    <location>
        <begin position="152"/>
        <end position="159"/>
    </location>
    <ligand>
        <name>ATP</name>
        <dbReference type="ChEBI" id="CHEBI:30616"/>
    </ligand>
</feature>
<feature type="domain" description="FERM" evidence="12">
    <location>
        <begin position="1238"/>
        <end position="1542"/>
    </location>
</feature>
<dbReference type="Pfam" id="PF24123">
    <property type="entry name" value="Myosin_VII_N"/>
    <property type="match status" value="1"/>
</dbReference>
<dbReference type="Gene3D" id="6.20.240.20">
    <property type="match status" value="1"/>
</dbReference>
<evidence type="ECO:0000256" key="7">
    <source>
        <dbReference type="ARBA" id="ARBA00023123"/>
    </source>
</evidence>
<dbReference type="InterPro" id="IPR014352">
    <property type="entry name" value="FERM/acyl-CoA-bd_prot_sf"/>
</dbReference>
<dbReference type="InterPro" id="IPR029071">
    <property type="entry name" value="Ubiquitin-like_domsf"/>
</dbReference>
<evidence type="ECO:0000259" key="13">
    <source>
        <dbReference type="PROSITE" id="PS51016"/>
    </source>
</evidence>
<reference evidence="15" key="1">
    <citation type="submission" date="2025-08" db="UniProtKB">
        <authorList>
            <consortium name="Ensembl"/>
        </authorList>
    </citation>
    <scope>IDENTIFICATION</scope>
</reference>
<dbReference type="SUPFAM" id="SSF50729">
    <property type="entry name" value="PH domain-like"/>
    <property type="match status" value="1"/>
</dbReference>
<keyword evidence="3" id="KW-0963">Cytoplasm</keyword>
<dbReference type="InterPro" id="IPR036961">
    <property type="entry name" value="Kinesin_motor_dom_sf"/>
</dbReference>
<dbReference type="Gene3D" id="1.20.120.720">
    <property type="entry name" value="Myosin VI head, motor domain, U50 subdomain"/>
    <property type="match status" value="1"/>
</dbReference>
<dbReference type="InterPro" id="IPR027417">
    <property type="entry name" value="P-loop_NTPase"/>
</dbReference>
<dbReference type="Proteomes" id="UP000472276">
    <property type="component" value="Unassembled WGS sequence"/>
</dbReference>
<dbReference type="Gene3D" id="2.30.29.30">
    <property type="entry name" value="Pleckstrin-homology domain (PH domain)/Phosphotyrosine-binding domain (PTB)"/>
    <property type="match status" value="2"/>
</dbReference>
<dbReference type="Pfam" id="PF21998">
    <property type="entry name" value="FERM_C1_MyoVII"/>
    <property type="match status" value="1"/>
</dbReference>
<feature type="region of interest" description="Disordered" evidence="11">
    <location>
        <begin position="961"/>
        <end position="992"/>
    </location>
</feature>
<dbReference type="SUPFAM" id="SSF52540">
    <property type="entry name" value="P-loop containing nucleoside triphosphate hydrolases"/>
    <property type="match status" value="2"/>
</dbReference>
<dbReference type="CDD" id="cd23767">
    <property type="entry name" value="IQCD"/>
    <property type="match status" value="1"/>
</dbReference>
<dbReference type="GO" id="GO:0005524">
    <property type="term" value="F:ATP binding"/>
    <property type="evidence" value="ECO:0007669"/>
    <property type="project" value="UniProtKB-UniRule"/>
</dbReference>
<dbReference type="SMART" id="SM00242">
    <property type="entry name" value="MYSc"/>
    <property type="match status" value="1"/>
</dbReference>
<evidence type="ECO:0000259" key="12">
    <source>
        <dbReference type="PROSITE" id="PS50057"/>
    </source>
</evidence>
<keyword evidence="5 10" id="KW-0547">Nucleotide-binding</keyword>
<dbReference type="SMART" id="SM00295">
    <property type="entry name" value="B41"/>
    <property type="match status" value="2"/>
</dbReference>
<dbReference type="PANTHER" id="PTHR22692:SF24">
    <property type="entry name" value="MYOSIN VIIB"/>
    <property type="match status" value="1"/>
</dbReference>
<dbReference type="Gene3D" id="2.30.30.40">
    <property type="entry name" value="SH3 Domains"/>
    <property type="match status" value="1"/>
</dbReference>
<feature type="domain" description="FERM" evidence="12">
    <location>
        <begin position="1828"/>
        <end position="2131"/>
    </location>
</feature>
<dbReference type="InterPro" id="IPR038185">
    <property type="entry name" value="MyTH4_dom_sf"/>
</dbReference>
<dbReference type="GO" id="GO:0016459">
    <property type="term" value="C:myosin complex"/>
    <property type="evidence" value="ECO:0007669"/>
    <property type="project" value="UniProtKB-KW"/>
</dbReference>
<evidence type="ECO:0000256" key="5">
    <source>
        <dbReference type="ARBA" id="ARBA00022741"/>
    </source>
</evidence>
<feature type="region of interest" description="Disordered" evidence="11">
    <location>
        <begin position="1056"/>
        <end position="1075"/>
    </location>
</feature>
<dbReference type="SUPFAM" id="SSF47031">
    <property type="entry name" value="Second domain of FERM"/>
    <property type="match status" value="2"/>
</dbReference>
<feature type="compositionally biased region" description="Acidic residues" evidence="11">
    <location>
        <begin position="977"/>
        <end position="992"/>
    </location>
</feature>
<evidence type="ECO:0000313" key="15">
    <source>
        <dbReference type="Ensembl" id="ENSOABP00000043672.2"/>
    </source>
</evidence>
<dbReference type="InterPro" id="IPR051567">
    <property type="entry name" value="Unconventional_Myosin_ATPase"/>
</dbReference>
<dbReference type="PROSITE" id="PS50096">
    <property type="entry name" value="IQ"/>
    <property type="match status" value="2"/>
</dbReference>
<dbReference type="InterPro" id="IPR035963">
    <property type="entry name" value="FERM_2"/>
</dbReference>
<dbReference type="Gene3D" id="1.25.40.530">
    <property type="entry name" value="MyTH4 domain"/>
    <property type="match status" value="3"/>
</dbReference>
<evidence type="ECO:0008006" key="17">
    <source>
        <dbReference type="Google" id="ProtNLM"/>
    </source>
</evidence>
<dbReference type="KEGG" id="oau:116335241"/>
<dbReference type="InterPro" id="IPR036106">
    <property type="entry name" value="MYSc_Myo7"/>
</dbReference>
<dbReference type="GeneID" id="116335241"/>
<keyword evidence="7 10" id="KW-0518">Myosin</keyword>
<dbReference type="Pfam" id="PF00063">
    <property type="entry name" value="Myosin_head"/>
    <property type="match status" value="1"/>
</dbReference>
<dbReference type="PRINTS" id="PR00193">
    <property type="entry name" value="MYOSINHEAVY"/>
</dbReference>
<evidence type="ECO:0000256" key="6">
    <source>
        <dbReference type="ARBA" id="ARBA00022840"/>
    </source>
</evidence>
<dbReference type="Gene3D" id="1.20.5.190">
    <property type="match status" value="2"/>
</dbReference>
<dbReference type="GO" id="GO:0003779">
    <property type="term" value="F:actin binding"/>
    <property type="evidence" value="ECO:0007669"/>
    <property type="project" value="UniProtKB-KW"/>
</dbReference>
<dbReference type="Pfam" id="PF21989">
    <property type="entry name" value="RA_2"/>
    <property type="match status" value="2"/>
</dbReference>
<dbReference type="Pfam" id="PF00784">
    <property type="entry name" value="MyTH4"/>
    <property type="match status" value="2"/>
</dbReference>
<dbReference type="InterPro" id="IPR000857">
    <property type="entry name" value="MyTH4_dom"/>
</dbReference>
<dbReference type="PANTHER" id="PTHR22692">
    <property type="entry name" value="MYOSIN VII, XV"/>
    <property type="match status" value="1"/>
</dbReference>
<dbReference type="Gene3D" id="1.20.58.530">
    <property type="match status" value="1"/>
</dbReference>
<name>A0A668UYQ2_OREAU</name>
<evidence type="ECO:0000256" key="4">
    <source>
        <dbReference type="ARBA" id="ARBA00022737"/>
    </source>
</evidence>
<organism evidence="15 16">
    <name type="scientific">Oreochromis aureus</name>
    <name type="common">Israeli tilapia</name>
    <name type="synonym">Chromis aureus</name>
    <dbReference type="NCBI Taxonomy" id="47969"/>
    <lineage>
        <taxon>Eukaryota</taxon>
        <taxon>Metazoa</taxon>
        <taxon>Chordata</taxon>
        <taxon>Craniata</taxon>
        <taxon>Vertebrata</taxon>
        <taxon>Euteleostomi</taxon>
        <taxon>Actinopterygii</taxon>
        <taxon>Neopterygii</taxon>
        <taxon>Teleostei</taxon>
        <taxon>Neoteleostei</taxon>
        <taxon>Acanthomorphata</taxon>
        <taxon>Ovalentaria</taxon>
        <taxon>Cichlomorphae</taxon>
        <taxon>Cichliformes</taxon>
        <taxon>Cichlidae</taxon>
        <taxon>African cichlids</taxon>
        <taxon>Pseudocrenilabrinae</taxon>
        <taxon>Oreochromini</taxon>
        <taxon>Oreochromis</taxon>
    </lineage>
</organism>
<feature type="region of interest" description="Actin-binding" evidence="10">
    <location>
        <begin position="635"/>
        <end position="657"/>
    </location>
</feature>
<dbReference type="CDD" id="cd14473">
    <property type="entry name" value="FERM_B-lobe"/>
    <property type="match status" value="1"/>
</dbReference>
<dbReference type="Gene3D" id="1.20.80.10">
    <property type="match status" value="2"/>
</dbReference>
<dbReference type="InterPro" id="IPR041793">
    <property type="entry name" value="MyoVII_FERM_C1"/>
</dbReference>
<dbReference type="InterPro" id="IPR019749">
    <property type="entry name" value="Band_41_domain"/>
</dbReference>
<proteinExistence type="inferred from homology"/>
<evidence type="ECO:0000256" key="8">
    <source>
        <dbReference type="ARBA" id="ARBA00023175"/>
    </source>
</evidence>
<dbReference type="SMART" id="SM00139">
    <property type="entry name" value="MyTH4"/>
    <property type="match status" value="2"/>
</dbReference>
<dbReference type="CDD" id="cd13199">
    <property type="entry name" value="FERM_C2_MyoVII"/>
    <property type="match status" value="1"/>
</dbReference>
<dbReference type="CDD" id="cd01381">
    <property type="entry name" value="MYSc_Myo7"/>
    <property type="match status" value="1"/>
</dbReference>
<keyword evidence="9 10" id="KW-0009">Actin-binding</keyword>
<feature type="compositionally biased region" description="Low complexity" evidence="11">
    <location>
        <begin position="961"/>
        <end position="974"/>
    </location>
</feature>
<dbReference type="InterPro" id="IPR019748">
    <property type="entry name" value="FERM_central"/>
</dbReference>
<evidence type="ECO:0000256" key="10">
    <source>
        <dbReference type="PROSITE-ProRule" id="PRU00782"/>
    </source>
</evidence>
<comment type="subcellular location">
    <subcellularLocation>
        <location evidence="1">Cytoplasm</location>
    </subcellularLocation>
</comment>
<keyword evidence="8 10" id="KW-0505">Motor protein</keyword>
<gene>
    <name evidence="15" type="primary">LOC116335241</name>
</gene>
<protein>
    <recommendedName>
        <fullName evidence="17">Myosin VIIBb</fullName>
    </recommendedName>
</protein>
<evidence type="ECO:0000256" key="1">
    <source>
        <dbReference type="ARBA" id="ARBA00004496"/>
    </source>
</evidence>
<dbReference type="CDD" id="cd13198">
    <property type="entry name" value="FERM_C1_MyoVII"/>
    <property type="match status" value="1"/>
</dbReference>
<dbReference type="SUPFAM" id="SSF54236">
    <property type="entry name" value="Ubiquitin-like"/>
    <property type="match status" value="2"/>
</dbReference>
<keyword evidence="6 10" id="KW-0067">ATP-binding</keyword>
<dbReference type="InterPro" id="IPR057130">
    <property type="entry name" value="Myosin_VII_N"/>
</dbReference>
<keyword evidence="16" id="KW-1185">Reference proteome</keyword>
<evidence type="ECO:0000256" key="11">
    <source>
        <dbReference type="SAM" id="MobiDB-lite"/>
    </source>
</evidence>
<dbReference type="Gene3D" id="3.10.20.90">
    <property type="entry name" value="Phosphatidylinositol 3-kinase Catalytic Subunit, Chain A, domain 1"/>
    <property type="match status" value="2"/>
</dbReference>
<dbReference type="PROSITE" id="PS50057">
    <property type="entry name" value="FERM_3"/>
    <property type="match status" value="2"/>
</dbReference>
<evidence type="ECO:0000256" key="2">
    <source>
        <dbReference type="ARBA" id="ARBA00008314"/>
    </source>
</evidence>
<dbReference type="InterPro" id="IPR000299">
    <property type="entry name" value="FERM_domain"/>
</dbReference>
<dbReference type="InterPro" id="IPR000048">
    <property type="entry name" value="IQ_motif_EF-hand-BS"/>
</dbReference>